<keyword evidence="1" id="KW-0812">Transmembrane</keyword>
<name>A0A449A895_9BACT</name>
<feature type="transmembrane region" description="Helical" evidence="1">
    <location>
        <begin position="150"/>
        <end position="174"/>
    </location>
</feature>
<evidence type="ECO:0000256" key="1">
    <source>
        <dbReference type="SAM" id="Phobius"/>
    </source>
</evidence>
<feature type="transmembrane region" description="Helical" evidence="1">
    <location>
        <begin position="200"/>
        <end position="225"/>
    </location>
</feature>
<dbReference type="RefSeq" id="WP_129687430.1">
    <property type="nucleotide sequence ID" value="NZ_LR214970.1"/>
</dbReference>
<proteinExistence type="predicted"/>
<keyword evidence="1" id="KW-0472">Membrane</keyword>
<organism evidence="2 3">
    <name type="scientific">Mycoplasmopsis bovigenitalium</name>
    <dbReference type="NCBI Taxonomy" id="2112"/>
    <lineage>
        <taxon>Bacteria</taxon>
        <taxon>Bacillati</taxon>
        <taxon>Mycoplasmatota</taxon>
        <taxon>Mycoplasmoidales</taxon>
        <taxon>Metamycoplasmataceae</taxon>
        <taxon>Mycoplasmopsis</taxon>
    </lineage>
</organism>
<feature type="transmembrane region" description="Helical" evidence="1">
    <location>
        <begin position="51"/>
        <end position="73"/>
    </location>
</feature>
<dbReference type="Proteomes" id="UP000290942">
    <property type="component" value="Chromosome"/>
</dbReference>
<protein>
    <submittedName>
        <fullName evidence="2">Uncharacterized protein</fullName>
    </submittedName>
</protein>
<sequence>MNFKRDNITFTSSLFIISTTLFSIFSVVIFYDPTFMDIYEELPTVFALFKGFGFTMFFTTISNIFLGITMMLLVIKKDSKVIKRLFFNAACLMAITSFVFWSLIIFWSAAWYNYPVAFMNVILHFINPIIGLLILYLFRKEVKIKVLDLFIPIFWFVVYYFIAILIYVATYGIFKNDTGVVIYSFLNFRKPLFYSGDNSIVIFVLNFVILLGNIYIPLLLTIILIKSYKIKLFKKTT</sequence>
<accession>A0A449A895</accession>
<keyword evidence="1" id="KW-1133">Transmembrane helix</keyword>
<evidence type="ECO:0000313" key="3">
    <source>
        <dbReference type="Proteomes" id="UP000290942"/>
    </source>
</evidence>
<evidence type="ECO:0000313" key="2">
    <source>
        <dbReference type="EMBL" id="VEU60478.1"/>
    </source>
</evidence>
<reference evidence="2 3" key="1">
    <citation type="submission" date="2019-01" db="EMBL/GenBank/DDBJ databases">
        <authorList>
            <consortium name="Pathogen Informatics"/>
        </authorList>
    </citation>
    <scope>NUCLEOTIDE SEQUENCE [LARGE SCALE GENOMIC DNA]</scope>
    <source>
        <strain evidence="2 3">NCTC10122</strain>
    </source>
</reference>
<dbReference type="NCBIfam" id="NF046009">
    <property type="entry name" value="MAGa3780_fam"/>
    <property type="match status" value="1"/>
</dbReference>
<dbReference type="EMBL" id="LR214970">
    <property type="protein sequence ID" value="VEU60478.1"/>
    <property type="molecule type" value="Genomic_DNA"/>
</dbReference>
<gene>
    <name evidence="2" type="ORF">NCTC10122_00066</name>
</gene>
<feature type="transmembrane region" description="Helical" evidence="1">
    <location>
        <begin position="116"/>
        <end position="138"/>
    </location>
</feature>
<dbReference type="AlphaFoldDB" id="A0A449A895"/>
<feature type="transmembrane region" description="Helical" evidence="1">
    <location>
        <begin position="85"/>
        <end position="110"/>
    </location>
</feature>
<feature type="transmembrane region" description="Helical" evidence="1">
    <location>
        <begin position="12"/>
        <end position="31"/>
    </location>
</feature>